<dbReference type="PROSITE" id="PS51257">
    <property type="entry name" value="PROKAR_LIPOPROTEIN"/>
    <property type="match status" value="1"/>
</dbReference>
<name>A0ABU7LYE8_9PROT</name>
<evidence type="ECO:0000256" key="1">
    <source>
        <dbReference type="SAM" id="MobiDB-lite"/>
    </source>
</evidence>
<sequence>MRLLLGAVLAGGLLAGCGQESGGDGQSRASSAIPDSVTEADIADNSARSTAELQPGPDAEDEVGYGLNRGLATGSGLRSDAENFLMSGEGVSVERNVDSADGEVLNADRVSMDYNSFVALYRQDARIESGARFTGQATLWTQRGTTAQVVLQLADFCSANGPDVSGETVTVGEVPETFTVNHTFSGEHDCVLLRITNVEPGGADIMMAEVGIIER</sequence>
<dbReference type="RefSeq" id="WP_330196016.1">
    <property type="nucleotide sequence ID" value="NZ_JAZDRO010000002.1"/>
</dbReference>
<evidence type="ECO:0008006" key="4">
    <source>
        <dbReference type="Google" id="ProtNLM"/>
    </source>
</evidence>
<feature type="region of interest" description="Disordered" evidence="1">
    <location>
        <begin position="46"/>
        <end position="67"/>
    </location>
</feature>
<organism evidence="2 3">
    <name type="scientific">Hyphobacterium marinum</name>
    <dbReference type="NCBI Taxonomy" id="3116574"/>
    <lineage>
        <taxon>Bacteria</taxon>
        <taxon>Pseudomonadati</taxon>
        <taxon>Pseudomonadota</taxon>
        <taxon>Alphaproteobacteria</taxon>
        <taxon>Maricaulales</taxon>
        <taxon>Maricaulaceae</taxon>
        <taxon>Hyphobacterium</taxon>
    </lineage>
</organism>
<keyword evidence="3" id="KW-1185">Reference proteome</keyword>
<dbReference type="EMBL" id="JAZDRO010000002">
    <property type="protein sequence ID" value="MEE2566476.1"/>
    <property type="molecule type" value="Genomic_DNA"/>
</dbReference>
<comment type="caution">
    <text evidence="2">The sequence shown here is derived from an EMBL/GenBank/DDBJ whole genome shotgun (WGS) entry which is preliminary data.</text>
</comment>
<gene>
    <name evidence="2" type="ORF">V0U35_07255</name>
</gene>
<proteinExistence type="predicted"/>
<evidence type="ECO:0000313" key="3">
    <source>
        <dbReference type="Proteomes" id="UP001310692"/>
    </source>
</evidence>
<evidence type="ECO:0000313" key="2">
    <source>
        <dbReference type="EMBL" id="MEE2566476.1"/>
    </source>
</evidence>
<accession>A0ABU7LYE8</accession>
<reference evidence="2 3" key="1">
    <citation type="submission" date="2024-01" db="EMBL/GenBank/DDBJ databases">
        <title>Hyphobacterium bacterium isolated from marine sediment.</title>
        <authorList>
            <person name="Zhao S."/>
        </authorList>
    </citation>
    <scope>NUCLEOTIDE SEQUENCE [LARGE SCALE GENOMIC DNA]</scope>
    <source>
        <strain evidence="2 3">Y60-23</strain>
    </source>
</reference>
<dbReference type="Proteomes" id="UP001310692">
    <property type="component" value="Unassembled WGS sequence"/>
</dbReference>
<protein>
    <recommendedName>
        <fullName evidence="4">Lipoprotein</fullName>
    </recommendedName>
</protein>